<dbReference type="VEuPathDB" id="FungiDB:VP01_392g9"/>
<protein>
    <submittedName>
        <fullName evidence="2">Uncharacterized protein</fullName>
    </submittedName>
</protein>
<feature type="region of interest" description="Disordered" evidence="1">
    <location>
        <begin position="1"/>
        <end position="31"/>
    </location>
</feature>
<feature type="compositionally biased region" description="Acidic residues" evidence="1">
    <location>
        <begin position="1"/>
        <end position="13"/>
    </location>
</feature>
<evidence type="ECO:0000256" key="1">
    <source>
        <dbReference type="SAM" id="MobiDB-lite"/>
    </source>
</evidence>
<reference evidence="2 3" key="1">
    <citation type="submission" date="2015-08" db="EMBL/GenBank/DDBJ databases">
        <title>Next Generation Sequencing and Analysis of the Genome of Puccinia sorghi L Schw, the Causal Agent of Maize Common Rust.</title>
        <authorList>
            <person name="Rochi L."/>
            <person name="Burguener G."/>
            <person name="Darino M."/>
            <person name="Turjanski A."/>
            <person name="Kreff E."/>
            <person name="Dieguez M.J."/>
            <person name="Sacco F."/>
        </authorList>
    </citation>
    <scope>NUCLEOTIDE SEQUENCE [LARGE SCALE GENOMIC DNA]</scope>
    <source>
        <strain evidence="2 3">RO10H11247</strain>
    </source>
</reference>
<dbReference type="EMBL" id="LAVV01008979">
    <property type="protein sequence ID" value="KNZ51498.1"/>
    <property type="molecule type" value="Genomic_DNA"/>
</dbReference>
<dbReference type="Proteomes" id="UP000037035">
    <property type="component" value="Unassembled WGS sequence"/>
</dbReference>
<gene>
    <name evidence="2" type="ORF">VP01_392g9</name>
</gene>
<organism evidence="2 3">
    <name type="scientific">Puccinia sorghi</name>
    <dbReference type="NCBI Taxonomy" id="27349"/>
    <lineage>
        <taxon>Eukaryota</taxon>
        <taxon>Fungi</taxon>
        <taxon>Dikarya</taxon>
        <taxon>Basidiomycota</taxon>
        <taxon>Pucciniomycotina</taxon>
        <taxon>Pucciniomycetes</taxon>
        <taxon>Pucciniales</taxon>
        <taxon>Pucciniaceae</taxon>
        <taxon>Puccinia</taxon>
    </lineage>
</organism>
<proteinExistence type="predicted"/>
<name>A0A0L6USI0_9BASI</name>
<dbReference type="PANTHER" id="PTHR31912">
    <property type="entry name" value="IP13529P"/>
    <property type="match status" value="1"/>
</dbReference>
<dbReference type="PANTHER" id="PTHR31912:SF34">
    <property type="entry name" value="NOTOCHORD-RELATED PROTEIN"/>
    <property type="match status" value="1"/>
</dbReference>
<dbReference type="STRING" id="27349.A0A0L6USI0"/>
<keyword evidence="3" id="KW-1185">Reference proteome</keyword>
<dbReference type="OrthoDB" id="6152038at2759"/>
<evidence type="ECO:0000313" key="3">
    <source>
        <dbReference type="Proteomes" id="UP000037035"/>
    </source>
</evidence>
<accession>A0A0L6USI0</accession>
<dbReference type="AlphaFoldDB" id="A0A0L6USI0"/>
<sequence>MEADLDLLQENDPGDLVGSDPSSGPTDAGATSADEYSWYPFKSKLLTDKSPASGASLIIGHTHSMLSRTLYSQIRGVLTLCDIYLPWATIQASRARTRMLLRTNIEASLSVFENPCFSHSARSLIAQPSGSYGPILAANHLDFYPELTRSINVTKLSQSLKWLQGLSPAYRPPILLYIVIPIFFYVFKSELTAKCLKIKASNISRESDRIKITIPSNLYFHHELFLDIMFFVYLSEQAIPLPNQSRIKANGRIIKHQFNKHIAFYFTLAVFPPKISNQDFNCHFLSTSNIAGVLEMSKQVMVKLNSPTSICNPFLNLEGFDGVRDTLDDISKLKALEKLTLIGHLQSFHSTSLNIDSMIPQYIQHIKSLVGRHFKRSSYKQLHLSS</sequence>
<comment type="caution">
    <text evidence="2">The sequence shown here is derived from an EMBL/GenBank/DDBJ whole genome shotgun (WGS) entry which is preliminary data.</text>
</comment>
<evidence type="ECO:0000313" key="2">
    <source>
        <dbReference type="EMBL" id="KNZ51498.1"/>
    </source>
</evidence>